<evidence type="ECO:0000313" key="1">
    <source>
        <dbReference type="WBParaSite" id="MCU_000093-RA"/>
    </source>
</evidence>
<reference evidence="1" key="1">
    <citation type="submission" date="2019-11" db="UniProtKB">
        <authorList>
            <consortium name="WormBaseParasite"/>
        </authorList>
    </citation>
    <scope>IDENTIFICATION</scope>
</reference>
<protein>
    <submittedName>
        <fullName evidence="1">Uncharacterized protein</fullName>
    </submittedName>
</protein>
<sequence>MDNFPECLSILATLVRGYLGEPARFDLSYLTHELLRGEDELVVDDPPRLLLGQRAVRVRMDCVLVLHRLVAVASESRRVIEEARCQSLNKSI</sequence>
<dbReference type="AlphaFoldDB" id="A0A5K3EFA8"/>
<dbReference type="WBParaSite" id="MCU_000093-RA">
    <property type="protein sequence ID" value="MCU_000093-RA"/>
    <property type="gene ID" value="MCU_000093"/>
</dbReference>
<organism evidence="1">
    <name type="scientific">Mesocestoides corti</name>
    <name type="common">Flatworm</name>
    <dbReference type="NCBI Taxonomy" id="53468"/>
    <lineage>
        <taxon>Eukaryota</taxon>
        <taxon>Metazoa</taxon>
        <taxon>Spiralia</taxon>
        <taxon>Lophotrochozoa</taxon>
        <taxon>Platyhelminthes</taxon>
        <taxon>Cestoda</taxon>
        <taxon>Eucestoda</taxon>
        <taxon>Cyclophyllidea</taxon>
        <taxon>Mesocestoididae</taxon>
        <taxon>Mesocestoides</taxon>
    </lineage>
</organism>
<proteinExistence type="predicted"/>
<accession>A0A5K3EFA8</accession>
<name>A0A5K3EFA8_MESCO</name>